<evidence type="ECO:0000259" key="2">
    <source>
        <dbReference type="PROSITE" id="PS50110"/>
    </source>
</evidence>
<proteinExistence type="predicted"/>
<dbReference type="SMART" id="SM00448">
    <property type="entry name" value="REC"/>
    <property type="match status" value="1"/>
</dbReference>
<dbReference type="PROSITE" id="PS50110">
    <property type="entry name" value="RESPONSE_REGULATORY"/>
    <property type="match status" value="1"/>
</dbReference>
<evidence type="ECO:0000313" key="4">
    <source>
        <dbReference type="Proteomes" id="UP000182510"/>
    </source>
</evidence>
<dbReference type="InterPro" id="IPR011006">
    <property type="entry name" value="CheY-like_superfamily"/>
</dbReference>
<feature type="modified residue" description="4-aspartylphosphate" evidence="1">
    <location>
        <position position="59"/>
    </location>
</feature>
<protein>
    <recommendedName>
        <fullName evidence="2">Response regulatory domain-containing protein</fullName>
    </recommendedName>
</protein>
<dbReference type="PANTHER" id="PTHR44520">
    <property type="entry name" value="RESPONSE REGULATOR RCP1-RELATED"/>
    <property type="match status" value="1"/>
</dbReference>
<sequence>MLVQTLLIDDDKIIGLLHNKLVSKFNFPGPKVFVDAESALHYIMNVESDRIKKFIVFLDINMPGLDGWGFLKKSRSMALEQKLCVFILTSSIDLSDKLKAQSYPEVEGFIEKPLTAVKLREIMCMESMIKVITKA</sequence>
<keyword evidence="4" id="KW-1185">Reference proteome</keyword>
<dbReference type="KEGG" id="grl:LPB144_00870"/>
<dbReference type="InterPro" id="IPR052893">
    <property type="entry name" value="TCS_response_regulator"/>
</dbReference>
<evidence type="ECO:0000313" key="3">
    <source>
        <dbReference type="EMBL" id="APG59043.1"/>
    </source>
</evidence>
<reference evidence="3 4" key="1">
    <citation type="submission" date="2016-11" db="EMBL/GenBank/DDBJ databases">
        <title>Gramella sp. LPB0144 isolated from marine environment.</title>
        <authorList>
            <person name="Kim E."/>
            <person name="Yi H."/>
        </authorList>
    </citation>
    <scope>NUCLEOTIDE SEQUENCE [LARGE SCALE GENOMIC DNA]</scope>
    <source>
        <strain evidence="3 4">LPB0144</strain>
    </source>
</reference>
<dbReference type="EMBL" id="CP018153">
    <property type="protein sequence ID" value="APG59043.1"/>
    <property type="molecule type" value="Genomic_DNA"/>
</dbReference>
<dbReference type="AlphaFoldDB" id="A0A1L3J1P8"/>
<gene>
    <name evidence="3" type="ORF">LPB144_00870</name>
</gene>
<dbReference type="SUPFAM" id="SSF52172">
    <property type="entry name" value="CheY-like"/>
    <property type="match status" value="1"/>
</dbReference>
<dbReference type="GO" id="GO:0000160">
    <property type="term" value="P:phosphorelay signal transduction system"/>
    <property type="evidence" value="ECO:0007669"/>
    <property type="project" value="InterPro"/>
</dbReference>
<evidence type="ECO:0000256" key="1">
    <source>
        <dbReference type="PROSITE-ProRule" id="PRU00169"/>
    </source>
</evidence>
<dbReference type="Proteomes" id="UP000182510">
    <property type="component" value="Chromosome"/>
</dbReference>
<dbReference type="STRING" id="1913577.LPB144_00870"/>
<keyword evidence="1" id="KW-0597">Phosphoprotein</keyword>
<dbReference type="OrthoDB" id="673128at2"/>
<dbReference type="PANTHER" id="PTHR44520:SF2">
    <property type="entry name" value="RESPONSE REGULATOR RCP1"/>
    <property type="match status" value="1"/>
</dbReference>
<dbReference type="Gene3D" id="3.40.50.2300">
    <property type="match status" value="1"/>
</dbReference>
<accession>A0A1L3J1P8</accession>
<name>A0A1L3J1P8_9FLAO</name>
<feature type="domain" description="Response regulatory" evidence="2">
    <location>
        <begin position="4"/>
        <end position="127"/>
    </location>
</feature>
<dbReference type="InterPro" id="IPR001789">
    <property type="entry name" value="Sig_transdc_resp-reg_receiver"/>
</dbReference>
<dbReference type="Pfam" id="PF00072">
    <property type="entry name" value="Response_reg"/>
    <property type="match status" value="1"/>
</dbReference>
<organism evidence="3 4">
    <name type="scientific">Christiangramia salexigens</name>
    <dbReference type="NCBI Taxonomy" id="1913577"/>
    <lineage>
        <taxon>Bacteria</taxon>
        <taxon>Pseudomonadati</taxon>
        <taxon>Bacteroidota</taxon>
        <taxon>Flavobacteriia</taxon>
        <taxon>Flavobacteriales</taxon>
        <taxon>Flavobacteriaceae</taxon>
        <taxon>Christiangramia</taxon>
    </lineage>
</organism>